<organism evidence="2 3">
    <name type="scientific">Deinococcus aerius</name>
    <dbReference type="NCBI Taxonomy" id="200253"/>
    <lineage>
        <taxon>Bacteria</taxon>
        <taxon>Thermotogati</taxon>
        <taxon>Deinococcota</taxon>
        <taxon>Deinococci</taxon>
        <taxon>Deinococcales</taxon>
        <taxon>Deinococcaceae</taxon>
        <taxon>Deinococcus</taxon>
    </lineage>
</organism>
<evidence type="ECO:0000313" key="3">
    <source>
        <dbReference type="Proteomes" id="UP000236569"/>
    </source>
</evidence>
<protein>
    <recommendedName>
        <fullName evidence="4">DUF4397 domain-containing protein</fullName>
    </recommendedName>
</protein>
<sequence length="195" mass="22008">MRPPLWTRLLGAVCRLLPGDRREQYLRDWAAECEVAPRPLLHALTFLPAALQMRAPLQSGAAEPSMPLTPLRTPGGTGRPTITLRRRRQYFGLIRRLRVLIDGQEVEPLAFGERRTYEVTEGEHQVQVRMDWASSRICRVFCSGDFDVELEVGTHYTLNPLALVTRSADFFYVRERGEVGRTGRPAGHPVGAGPY</sequence>
<evidence type="ECO:0008006" key="4">
    <source>
        <dbReference type="Google" id="ProtNLM"/>
    </source>
</evidence>
<dbReference type="RefSeq" id="WP_103129471.1">
    <property type="nucleotide sequence ID" value="NZ_BFAG01000007.1"/>
</dbReference>
<accession>A0A2I9CVU4</accession>
<proteinExistence type="predicted"/>
<name>A0A2I9CVU4_9DEIO</name>
<dbReference type="OrthoDB" id="5194128at2"/>
<dbReference type="Proteomes" id="UP000236569">
    <property type="component" value="Unassembled WGS sequence"/>
</dbReference>
<dbReference type="EMBL" id="BFAG01000007">
    <property type="protein sequence ID" value="GBF06062.1"/>
    <property type="molecule type" value="Genomic_DNA"/>
</dbReference>
<comment type="caution">
    <text evidence="2">The sequence shown here is derived from an EMBL/GenBank/DDBJ whole genome shotgun (WGS) entry which is preliminary data.</text>
</comment>
<feature type="region of interest" description="Disordered" evidence="1">
    <location>
        <begin position="58"/>
        <end position="79"/>
    </location>
</feature>
<evidence type="ECO:0000313" key="2">
    <source>
        <dbReference type="EMBL" id="GBF06062.1"/>
    </source>
</evidence>
<feature type="compositionally biased region" description="Low complexity" evidence="1">
    <location>
        <begin position="68"/>
        <end position="79"/>
    </location>
</feature>
<keyword evidence="3" id="KW-1185">Reference proteome</keyword>
<gene>
    <name evidence="2" type="ORF">DAERI_070060</name>
</gene>
<reference evidence="3" key="1">
    <citation type="submission" date="2018-01" db="EMBL/GenBank/DDBJ databases">
        <title>Draft Genome Sequence of the Radioresistant Bacterium Deinococcus aerius TR0125, Isolated from the Higher Atmosphere above Japan.</title>
        <authorList>
            <person name="Satoh K."/>
            <person name="Arai H."/>
            <person name="Sanzen T."/>
            <person name="Kawaguchi Y."/>
            <person name="Hayashi H."/>
            <person name="Yokobori S."/>
            <person name="Yamagishi A."/>
            <person name="Oono Y."/>
            <person name="Narumi I."/>
        </authorList>
    </citation>
    <scope>NUCLEOTIDE SEQUENCE [LARGE SCALE GENOMIC DNA]</scope>
    <source>
        <strain evidence="3">TR0125</strain>
    </source>
</reference>
<dbReference type="AlphaFoldDB" id="A0A2I9CVU4"/>
<evidence type="ECO:0000256" key="1">
    <source>
        <dbReference type="SAM" id="MobiDB-lite"/>
    </source>
</evidence>